<sequence>MIGIKRKQHGIADYAYAPLVWLAPRLAGFSMVPQANVACKAAAVGALSYALLTDAEWGAAKVLPYKAHLGIDLALGIASVAAPWLLKVQNNKRARNTLLLMGAVSLTVGVLSLLGTRRDAVES</sequence>
<keyword evidence="3" id="KW-1185">Reference proteome</keyword>
<evidence type="ECO:0000313" key="2">
    <source>
        <dbReference type="EMBL" id="SHF62262.1"/>
    </source>
</evidence>
<dbReference type="EMBL" id="FQUO01000010">
    <property type="protein sequence ID" value="SHF62262.1"/>
    <property type="molecule type" value="Genomic_DNA"/>
</dbReference>
<reference evidence="2 3" key="1">
    <citation type="submission" date="2016-11" db="EMBL/GenBank/DDBJ databases">
        <authorList>
            <person name="Jaros S."/>
            <person name="Januszkiewicz K."/>
            <person name="Wedrychowicz H."/>
        </authorList>
    </citation>
    <scope>NUCLEOTIDE SEQUENCE [LARGE SCALE GENOMIC DNA]</scope>
    <source>
        <strain evidence="2 3">DSM 26897</strain>
    </source>
</reference>
<accession>A0A1M5D6E0</accession>
<dbReference type="AlphaFoldDB" id="A0A1M5D6E0"/>
<proteinExistence type="predicted"/>
<keyword evidence="1" id="KW-1133">Transmembrane helix</keyword>
<organism evidence="2 3">
    <name type="scientific">Cnuella takakiae</name>
    <dbReference type="NCBI Taxonomy" id="1302690"/>
    <lineage>
        <taxon>Bacteria</taxon>
        <taxon>Pseudomonadati</taxon>
        <taxon>Bacteroidota</taxon>
        <taxon>Chitinophagia</taxon>
        <taxon>Chitinophagales</taxon>
        <taxon>Chitinophagaceae</taxon>
        <taxon>Cnuella</taxon>
    </lineage>
</organism>
<evidence type="ECO:0008006" key="4">
    <source>
        <dbReference type="Google" id="ProtNLM"/>
    </source>
</evidence>
<dbReference type="OrthoDB" id="129082at2"/>
<evidence type="ECO:0000313" key="3">
    <source>
        <dbReference type="Proteomes" id="UP000184368"/>
    </source>
</evidence>
<gene>
    <name evidence="2" type="ORF">SAMN05444008_11086</name>
</gene>
<keyword evidence="1" id="KW-0472">Membrane</keyword>
<feature type="transmembrane region" description="Helical" evidence="1">
    <location>
        <begin position="98"/>
        <end position="116"/>
    </location>
</feature>
<dbReference type="STRING" id="1302690.BUE76_21045"/>
<dbReference type="RefSeq" id="WP_073044202.1">
    <property type="nucleotide sequence ID" value="NZ_FQUO01000010.1"/>
</dbReference>
<evidence type="ECO:0000256" key="1">
    <source>
        <dbReference type="SAM" id="Phobius"/>
    </source>
</evidence>
<protein>
    <recommendedName>
        <fullName evidence="4">SPW repeat-containing protein</fullName>
    </recommendedName>
</protein>
<name>A0A1M5D6E0_9BACT</name>
<dbReference type="Proteomes" id="UP000184368">
    <property type="component" value="Unassembled WGS sequence"/>
</dbReference>
<keyword evidence="1" id="KW-0812">Transmembrane</keyword>